<sequence>MRSRFPDVTDDRLITDMATELENSSRNQAQWLEISANVKPSDLSCRSWEWESTLVYGHPTHPYHRMFYPQSPLYPFDPRNLIDVIHPSLVFVAVPRTDLRISGAFKETLEPLLAGLGILSSAGKHELIVPCLAQQLPAVQRYFPQARVLKTVSECADAQASMRTLTLRPELDFPFHLKLSLACRITSAVRTISPLAAMAGPAITDLRAKLLPLDFWVFREVGAVAGNQADSAHARHLCCILRDDLEARAKANNEALIIAAALAQCPYPLGKKRSYAEILFNLRSHEEKRKWFRRYVACLFRAALPPLVHLGIGLEAHGQNIVVRSHAAALMSSLGLERHGGWAIVQEELGDMLNMSKPGRRLHDFFLGDTMPFMCFLRLRMEERGYDHVERQLPNVLFMDSPRLCKGPEPTGIQRWCWGHQFQVPNVLNCN</sequence>
<dbReference type="Proteomes" id="UP000824596">
    <property type="component" value="Unassembled WGS sequence"/>
</dbReference>
<evidence type="ECO:0000259" key="1">
    <source>
        <dbReference type="Pfam" id="PF04183"/>
    </source>
</evidence>
<name>A0A9P8N7Z3_9HYPO</name>
<dbReference type="Pfam" id="PF04183">
    <property type="entry name" value="IucA_IucC"/>
    <property type="match status" value="1"/>
</dbReference>
<dbReference type="RefSeq" id="XP_044726153.1">
    <property type="nucleotide sequence ID" value="XM_044859753.1"/>
</dbReference>
<comment type="caution">
    <text evidence="3">The sequence shown here is derived from an EMBL/GenBank/DDBJ whole genome shotgun (WGS) entry which is preliminary data.</text>
</comment>
<dbReference type="PANTHER" id="PTHR34384:SF5">
    <property type="entry name" value="L-2,3-DIAMINOPROPANOATE--CITRATE LIGASE"/>
    <property type="match status" value="1"/>
</dbReference>
<dbReference type="AlphaFoldDB" id="A0A9P8N7Z3"/>
<protein>
    <submittedName>
        <fullName evidence="3">IucA / iucC family domain-containing protein</fullName>
    </submittedName>
</protein>
<evidence type="ECO:0000259" key="2">
    <source>
        <dbReference type="Pfam" id="PF06276"/>
    </source>
</evidence>
<gene>
    <name evidence="3" type="ORF">HRG_01282</name>
</gene>
<dbReference type="Pfam" id="PF06276">
    <property type="entry name" value="FhuF"/>
    <property type="match status" value="1"/>
</dbReference>
<evidence type="ECO:0000313" key="3">
    <source>
        <dbReference type="EMBL" id="KAH0968640.1"/>
    </source>
</evidence>
<accession>A0A9P8N7Z3</accession>
<dbReference type="Gene3D" id="1.10.510.40">
    <property type="match status" value="1"/>
</dbReference>
<dbReference type="GO" id="GO:0016881">
    <property type="term" value="F:acid-amino acid ligase activity"/>
    <property type="evidence" value="ECO:0007669"/>
    <property type="project" value="UniProtKB-ARBA"/>
</dbReference>
<keyword evidence="4" id="KW-1185">Reference proteome</keyword>
<evidence type="ECO:0000313" key="4">
    <source>
        <dbReference type="Proteomes" id="UP000824596"/>
    </source>
</evidence>
<dbReference type="InterPro" id="IPR007310">
    <property type="entry name" value="Aerobactin_biosyn_IucA/IucC_N"/>
</dbReference>
<dbReference type="GO" id="GO:0019290">
    <property type="term" value="P:siderophore biosynthetic process"/>
    <property type="evidence" value="ECO:0007669"/>
    <property type="project" value="InterPro"/>
</dbReference>
<dbReference type="EMBL" id="JAIZPD010000001">
    <property type="protein sequence ID" value="KAH0968640.1"/>
    <property type="molecule type" value="Genomic_DNA"/>
</dbReference>
<feature type="domain" description="Aerobactin siderophore biosynthesis IucA/IucC-like C-terminal" evidence="2">
    <location>
        <begin position="290"/>
        <end position="327"/>
    </location>
</feature>
<proteinExistence type="predicted"/>
<dbReference type="OrthoDB" id="2117718at2759"/>
<organism evidence="3 4">
    <name type="scientific">Hirsutella rhossiliensis</name>
    <dbReference type="NCBI Taxonomy" id="111463"/>
    <lineage>
        <taxon>Eukaryota</taxon>
        <taxon>Fungi</taxon>
        <taxon>Dikarya</taxon>
        <taxon>Ascomycota</taxon>
        <taxon>Pezizomycotina</taxon>
        <taxon>Sordariomycetes</taxon>
        <taxon>Hypocreomycetidae</taxon>
        <taxon>Hypocreales</taxon>
        <taxon>Ophiocordycipitaceae</taxon>
        <taxon>Hirsutella</taxon>
    </lineage>
</organism>
<dbReference type="InterPro" id="IPR037455">
    <property type="entry name" value="LucA/IucC-like"/>
</dbReference>
<dbReference type="GeneID" id="68350411"/>
<feature type="domain" description="Aerobactin siderophore biosynthesis IucA/IucC N-terminal" evidence="1">
    <location>
        <begin position="149"/>
        <end position="264"/>
    </location>
</feature>
<dbReference type="InterPro" id="IPR022770">
    <property type="entry name" value="IucA/IucC-like_C"/>
</dbReference>
<dbReference type="PANTHER" id="PTHR34384">
    <property type="entry name" value="L-2,3-DIAMINOPROPANOATE--CITRATE LIGASE"/>
    <property type="match status" value="1"/>
</dbReference>
<reference evidence="3" key="1">
    <citation type="submission" date="2021-09" db="EMBL/GenBank/DDBJ databases">
        <title>A high-quality genome of the endoparasitic fungus Hirsutella rhossiliensis with a comparison of Hirsutella genomes reveals transposable elements contributing to genome size variation.</title>
        <authorList>
            <person name="Lin R."/>
            <person name="Jiao Y."/>
            <person name="Sun X."/>
            <person name="Ling J."/>
            <person name="Xie B."/>
            <person name="Cheng X."/>
        </authorList>
    </citation>
    <scope>NUCLEOTIDE SEQUENCE</scope>
    <source>
        <strain evidence="3">HR02</strain>
    </source>
</reference>